<organism evidence="1 2">
    <name type="scientific">Wandonia haliotis</name>
    <dbReference type="NCBI Taxonomy" id="574963"/>
    <lineage>
        <taxon>Bacteria</taxon>
        <taxon>Pseudomonadati</taxon>
        <taxon>Bacteroidota</taxon>
        <taxon>Flavobacteriia</taxon>
        <taxon>Flavobacteriales</taxon>
        <taxon>Crocinitomicaceae</taxon>
        <taxon>Wandonia</taxon>
    </lineage>
</organism>
<accession>A0ABN1MT14</accession>
<evidence type="ECO:0000313" key="2">
    <source>
        <dbReference type="Proteomes" id="UP001501126"/>
    </source>
</evidence>
<dbReference type="PROSITE" id="PS51257">
    <property type="entry name" value="PROKAR_LIPOPROTEIN"/>
    <property type="match status" value="1"/>
</dbReference>
<keyword evidence="2" id="KW-1185">Reference proteome</keyword>
<comment type="caution">
    <text evidence="1">The sequence shown here is derived from an EMBL/GenBank/DDBJ whole genome shotgun (WGS) entry which is preliminary data.</text>
</comment>
<sequence>MTISTKMKWINTIFIMLLFYSCNNENEKMSHSDLVDDDCISDIVNKDDVEEVTEENELKVILGSLQFKLEKKDPKVVYLNTLINPTKINKEVKSGKSDEAEYFATYLGQITLNEKDLHVFKQFYTIQAAIEKHGCSVIIFMDKQGASYYDMELPEYLPIDMKNGSFRFKHKNDTLLMKIEHLSENDLILRNTHNTQ</sequence>
<dbReference type="Proteomes" id="UP001501126">
    <property type="component" value="Unassembled WGS sequence"/>
</dbReference>
<dbReference type="EMBL" id="BAAAFH010000022">
    <property type="protein sequence ID" value="GAA0876299.1"/>
    <property type="molecule type" value="Genomic_DNA"/>
</dbReference>
<name>A0ABN1MT14_9FLAO</name>
<reference evidence="1 2" key="1">
    <citation type="journal article" date="2019" name="Int. J. Syst. Evol. Microbiol.">
        <title>The Global Catalogue of Microorganisms (GCM) 10K type strain sequencing project: providing services to taxonomists for standard genome sequencing and annotation.</title>
        <authorList>
            <consortium name="The Broad Institute Genomics Platform"/>
            <consortium name="The Broad Institute Genome Sequencing Center for Infectious Disease"/>
            <person name="Wu L."/>
            <person name="Ma J."/>
        </authorList>
    </citation>
    <scope>NUCLEOTIDE SEQUENCE [LARGE SCALE GENOMIC DNA]</scope>
    <source>
        <strain evidence="1 2">JCM 16083</strain>
    </source>
</reference>
<proteinExistence type="predicted"/>
<gene>
    <name evidence="1" type="ORF">GCM10009118_27090</name>
</gene>
<evidence type="ECO:0000313" key="1">
    <source>
        <dbReference type="EMBL" id="GAA0876299.1"/>
    </source>
</evidence>
<protein>
    <submittedName>
        <fullName evidence="1">Uncharacterized protein</fullName>
    </submittedName>
</protein>